<dbReference type="AlphaFoldDB" id="A0A1I7X156"/>
<reference evidence="3" key="1">
    <citation type="submission" date="2016-11" db="UniProtKB">
        <authorList>
            <consortium name="WormBaseParasite"/>
        </authorList>
    </citation>
    <scope>IDENTIFICATION</scope>
</reference>
<evidence type="ECO:0000313" key="3">
    <source>
        <dbReference type="WBParaSite" id="Hba_11163"/>
    </source>
</evidence>
<feature type="transmembrane region" description="Helical" evidence="1">
    <location>
        <begin position="170"/>
        <end position="193"/>
    </location>
</feature>
<accession>A0A1I7X156</accession>
<evidence type="ECO:0000256" key="1">
    <source>
        <dbReference type="SAM" id="Phobius"/>
    </source>
</evidence>
<dbReference type="WBParaSite" id="Hba_11163">
    <property type="protein sequence ID" value="Hba_11163"/>
    <property type="gene ID" value="Hba_11163"/>
</dbReference>
<dbReference type="Proteomes" id="UP000095283">
    <property type="component" value="Unplaced"/>
</dbReference>
<organism evidence="2 3">
    <name type="scientific">Heterorhabditis bacteriophora</name>
    <name type="common">Entomopathogenic nematode worm</name>
    <dbReference type="NCBI Taxonomy" id="37862"/>
    <lineage>
        <taxon>Eukaryota</taxon>
        <taxon>Metazoa</taxon>
        <taxon>Ecdysozoa</taxon>
        <taxon>Nematoda</taxon>
        <taxon>Chromadorea</taxon>
        <taxon>Rhabditida</taxon>
        <taxon>Rhabditina</taxon>
        <taxon>Rhabditomorpha</taxon>
        <taxon>Strongyloidea</taxon>
        <taxon>Heterorhabditidae</taxon>
        <taxon>Heterorhabditis</taxon>
    </lineage>
</organism>
<feature type="transmembrane region" description="Helical" evidence="1">
    <location>
        <begin position="205"/>
        <end position="227"/>
    </location>
</feature>
<keyword evidence="1" id="KW-0472">Membrane</keyword>
<protein>
    <submittedName>
        <fullName evidence="3">Uncharacterized protein</fullName>
    </submittedName>
</protein>
<name>A0A1I7X156_HETBA</name>
<evidence type="ECO:0000313" key="2">
    <source>
        <dbReference type="Proteomes" id="UP000095283"/>
    </source>
</evidence>
<keyword evidence="2" id="KW-1185">Reference proteome</keyword>
<keyword evidence="1" id="KW-1133">Transmembrane helix</keyword>
<sequence>MSELLDVYLFASDLQPAVPCAGHLYPACTSLFCIPDDYSRCLIHALFIHAGIQMPSLFTTLSDNLRKESKQTGFCENADVRRQERGYKRFKMRDCGICSTSYSQYFKLMVLLVTAAFHVGYVNDFLVTFRAFESLANQVEENAAPIENNLSDVATVRFVMTALVDYKKNLWVSVGAMCASLSTSSFFVLLIDYYGSKYHRATIGLVRVVDFCAFVALPFLITARLMIAQNLETYMDPALRAAGRLADPQQFINELKCSITMRENLPLCAVVMERAIFPVKVLEYLIILCILTGAYILLAYLIEYCIRHWFPPNRNSRTPVQKPLQPLVIPSKE</sequence>
<feature type="transmembrane region" description="Helical" evidence="1">
    <location>
        <begin position="284"/>
        <end position="306"/>
    </location>
</feature>
<proteinExistence type="predicted"/>
<keyword evidence="1" id="KW-0812">Transmembrane</keyword>
<feature type="transmembrane region" description="Helical" evidence="1">
    <location>
        <begin position="105"/>
        <end position="122"/>
    </location>
</feature>